<dbReference type="NCBIfam" id="TIGR00551">
    <property type="entry name" value="nadB"/>
    <property type="match status" value="1"/>
</dbReference>
<protein>
    <recommendedName>
        <fullName evidence="5 12">L-aspartate oxidase</fullName>
        <ecNumber evidence="4 12">1.4.3.16</ecNumber>
    </recommendedName>
</protein>
<feature type="compositionally biased region" description="Basic and acidic residues" evidence="14">
    <location>
        <begin position="534"/>
        <end position="550"/>
    </location>
</feature>
<evidence type="ECO:0000259" key="15">
    <source>
        <dbReference type="Pfam" id="PF00890"/>
    </source>
</evidence>
<feature type="region of interest" description="Disordered" evidence="14">
    <location>
        <begin position="418"/>
        <end position="442"/>
    </location>
</feature>
<evidence type="ECO:0000256" key="12">
    <source>
        <dbReference type="NCBIfam" id="TIGR00551"/>
    </source>
</evidence>
<evidence type="ECO:0000256" key="1">
    <source>
        <dbReference type="ARBA" id="ARBA00001974"/>
    </source>
</evidence>
<reference evidence="17" key="2">
    <citation type="submission" date="2023-01" db="EMBL/GenBank/DDBJ databases">
        <authorList>
            <person name="Sun Q."/>
            <person name="Evtushenko L."/>
        </authorList>
    </citation>
    <scope>NUCLEOTIDE SEQUENCE</scope>
    <source>
        <strain evidence="17">VKM Ac-1940</strain>
    </source>
</reference>
<comment type="pathway">
    <text evidence="2 13">Cofactor biosynthesis; NAD(+) biosynthesis; iminoaspartate from L-aspartate (oxidase route): step 1/1.</text>
</comment>
<comment type="subcellular location">
    <subcellularLocation>
        <location evidence="13">Cytoplasm</location>
    </subcellularLocation>
</comment>
<evidence type="ECO:0000256" key="7">
    <source>
        <dbReference type="ARBA" id="ARBA00022642"/>
    </source>
</evidence>
<dbReference type="GO" id="GO:0034628">
    <property type="term" value="P:'de novo' NAD+ biosynthetic process from L-aspartate"/>
    <property type="evidence" value="ECO:0007669"/>
    <property type="project" value="TreeGrafter"/>
</dbReference>
<sequence length="589" mass="60427">MVVVGSGIAGLVAALHAAASGCTVTLVTKDVLEQANTRFAQGGIAGVMFDDDSVTAHVRDTLEAGAGLCDPEAVRVLVTEGPDRIRELIDLGVAFDRTPDGTFVRGLEAAHSYPRVLHAGGDATGTAIERALVARLRASGVRIVEHAFLVDLVTDGGRATGLDLRVDDGVLDRTPSRQRLMADAVVLATGGAGRLYAHTTNPPVATGDGIAAALRAGARVADLEFVQFHPTVLPVSIGADGAGSEPFLVSEAVRGEGAVLRDEQGRRFMIDVHPDAELAPRDVVARAIAEVMATQGGRPVLLDATAIGPDGGSSAKRTASFLARRFPTIDAAVRTRGFDWAREAVPVTPAAHYLMGGVATDLHGRTSLPGLYAVGEVARTGVHGANRLASNSLLEGAVFGARAGDIIARDAASGAWPVAAGAPRSAGPTVTSGHAGTAPHGGADIITEGSAAHAAALPVAPFSRTALQELMWRDAGLVRDGAGLAHAASVIDAWLRADRHSATVAALEDENLLQVAAAVVAAAIARPVSVGAHARRDQVAPEPQERRPQSEGESPESPVLDSVLLPFGALSDRDAAVDGKARGLAKATR</sequence>
<evidence type="ECO:0000256" key="4">
    <source>
        <dbReference type="ARBA" id="ARBA00012173"/>
    </source>
</evidence>
<keyword evidence="7 13" id="KW-0662">Pyridine nucleotide biosynthesis</keyword>
<dbReference type="PRINTS" id="PR00368">
    <property type="entry name" value="FADPNR"/>
</dbReference>
<proteinExistence type="inferred from homology"/>
<comment type="similarity">
    <text evidence="3 13">Belongs to the FAD-dependent oxidoreductase 2 family. NadB subfamily.</text>
</comment>
<evidence type="ECO:0000256" key="9">
    <source>
        <dbReference type="ARBA" id="ARBA00023002"/>
    </source>
</evidence>
<feature type="domain" description="Fumarate reductase/succinate dehydrogenase flavoprotein-like C-terminal" evidence="16">
    <location>
        <begin position="464"/>
        <end position="538"/>
    </location>
</feature>
<dbReference type="SUPFAM" id="SSF51905">
    <property type="entry name" value="FAD/NAD(P)-binding domain"/>
    <property type="match status" value="1"/>
</dbReference>
<dbReference type="Gene3D" id="1.20.58.100">
    <property type="entry name" value="Fumarate reductase/succinate dehydrogenase flavoprotein-like, C-terminal domain"/>
    <property type="match status" value="1"/>
</dbReference>
<evidence type="ECO:0000256" key="6">
    <source>
        <dbReference type="ARBA" id="ARBA00022630"/>
    </source>
</evidence>
<evidence type="ECO:0000313" key="17">
    <source>
        <dbReference type="EMBL" id="GLJ95585.1"/>
    </source>
</evidence>
<dbReference type="InterPro" id="IPR036188">
    <property type="entry name" value="FAD/NAD-bd_sf"/>
</dbReference>
<comment type="cofactor">
    <cofactor evidence="1 13">
        <name>FAD</name>
        <dbReference type="ChEBI" id="CHEBI:57692"/>
    </cofactor>
</comment>
<keyword evidence="6 13" id="KW-0285">Flavoprotein</keyword>
<dbReference type="Gene3D" id="3.90.700.10">
    <property type="entry name" value="Succinate dehydrogenase/fumarate reductase flavoprotein, catalytic domain"/>
    <property type="match status" value="1"/>
</dbReference>
<evidence type="ECO:0000256" key="3">
    <source>
        <dbReference type="ARBA" id="ARBA00008562"/>
    </source>
</evidence>
<comment type="catalytic activity">
    <reaction evidence="11">
        <text>L-aspartate + O2 = iminosuccinate + H2O2</text>
        <dbReference type="Rhea" id="RHEA:25876"/>
        <dbReference type="ChEBI" id="CHEBI:15379"/>
        <dbReference type="ChEBI" id="CHEBI:16240"/>
        <dbReference type="ChEBI" id="CHEBI:29991"/>
        <dbReference type="ChEBI" id="CHEBI:77875"/>
        <dbReference type="EC" id="1.4.3.16"/>
    </reaction>
    <physiologicalReaction direction="left-to-right" evidence="11">
        <dbReference type="Rhea" id="RHEA:25877"/>
    </physiologicalReaction>
</comment>
<evidence type="ECO:0000256" key="8">
    <source>
        <dbReference type="ARBA" id="ARBA00022827"/>
    </source>
</evidence>
<dbReference type="InterPro" id="IPR015939">
    <property type="entry name" value="Fum_Rdtase/Succ_DH_flav-like_C"/>
</dbReference>
<dbReference type="Proteomes" id="UP001142291">
    <property type="component" value="Unassembled WGS sequence"/>
</dbReference>
<feature type="region of interest" description="Disordered" evidence="14">
    <location>
        <begin position="531"/>
        <end position="560"/>
    </location>
</feature>
<keyword evidence="8 13" id="KW-0274">FAD</keyword>
<gene>
    <name evidence="17" type="ORF">GCM10017591_16480</name>
</gene>
<dbReference type="AlphaFoldDB" id="A0A9W6HLP9"/>
<dbReference type="GO" id="GO:0008734">
    <property type="term" value="F:L-aspartate oxidase activity"/>
    <property type="evidence" value="ECO:0007669"/>
    <property type="project" value="UniProtKB-UniRule"/>
</dbReference>
<evidence type="ECO:0000256" key="5">
    <source>
        <dbReference type="ARBA" id="ARBA00021901"/>
    </source>
</evidence>
<dbReference type="InterPro" id="IPR005288">
    <property type="entry name" value="NadB"/>
</dbReference>
<dbReference type="InterPro" id="IPR037099">
    <property type="entry name" value="Fum_R/Succ_DH_flav-like_C_sf"/>
</dbReference>
<dbReference type="Pfam" id="PF00890">
    <property type="entry name" value="FAD_binding_2"/>
    <property type="match status" value="1"/>
</dbReference>
<keyword evidence="9 13" id="KW-0560">Oxidoreductase</keyword>
<organism evidence="17 18">
    <name type="scientific">Microbacterium dextranolyticum</name>
    <dbReference type="NCBI Taxonomy" id="36806"/>
    <lineage>
        <taxon>Bacteria</taxon>
        <taxon>Bacillati</taxon>
        <taxon>Actinomycetota</taxon>
        <taxon>Actinomycetes</taxon>
        <taxon>Micrococcales</taxon>
        <taxon>Microbacteriaceae</taxon>
        <taxon>Microbacterium</taxon>
    </lineage>
</organism>
<evidence type="ECO:0000256" key="2">
    <source>
        <dbReference type="ARBA" id="ARBA00004950"/>
    </source>
</evidence>
<dbReference type="PANTHER" id="PTHR42716:SF2">
    <property type="entry name" value="L-ASPARTATE OXIDASE, CHLOROPLASTIC"/>
    <property type="match status" value="1"/>
</dbReference>
<dbReference type="InterPro" id="IPR003953">
    <property type="entry name" value="FAD-dep_OxRdtase_2_FAD-bd"/>
</dbReference>
<dbReference type="Gene3D" id="3.50.50.60">
    <property type="entry name" value="FAD/NAD(P)-binding domain"/>
    <property type="match status" value="1"/>
</dbReference>
<comment type="function">
    <text evidence="10">Catalyzes the oxidation of L-aspartate to iminoaspartate, the first step in the de novo biosynthesis of NAD(+).</text>
</comment>
<dbReference type="GO" id="GO:0033765">
    <property type="term" value="F:steroid dehydrogenase activity, acting on the CH-CH group of donors"/>
    <property type="evidence" value="ECO:0007669"/>
    <property type="project" value="UniProtKB-ARBA"/>
</dbReference>
<evidence type="ECO:0000256" key="10">
    <source>
        <dbReference type="ARBA" id="ARBA00029426"/>
    </source>
</evidence>
<name>A0A9W6HLP9_9MICO</name>
<comment type="caution">
    <text evidence="17">The sequence shown here is derived from an EMBL/GenBank/DDBJ whole genome shotgun (WGS) entry which is preliminary data.</text>
</comment>
<evidence type="ECO:0000259" key="16">
    <source>
        <dbReference type="Pfam" id="PF02910"/>
    </source>
</evidence>
<dbReference type="FunFam" id="3.90.700.10:FF:000002">
    <property type="entry name" value="L-aspartate oxidase"/>
    <property type="match status" value="1"/>
</dbReference>
<dbReference type="SUPFAM" id="SSF56425">
    <property type="entry name" value="Succinate dehydrogenase/fumarate reductase flavoprotein, catalytic domain"/>
    <property type="match status" value="1"/>
</dbReference>
<dbReference type="EMBL" id="BSER01000009">
    <property type="protein sequence ID" value="GLJ95585.1"/>
    <property type="molecule type" value="Genomic_DNA"/>
</dbReference>
<dbReference type="PANTHER" id="PTHR42716">
    <property type="entry name" value="L-ASPARTATE OXIDASE"/>
    <property type="match status" value="1"/>
</dbReference>
<evidence type="ECO:0000313" key="18">
    <source>
        <dbReference type="Proteomes" id="UP001142291"/>
    </source>
</evidence>
<dbReference type="EC" id="1.4.3.16" evidence="4 12"/>
<dbReference type="InterPro" id="IPR027477">
    <property type="entry name" value="Succ_DH/fumarate_Rdtase_cat_sf"/>
</dbReference>
<evidence type="ECO:0000256" key="13">
    <source>
        <dbReference type="RuleBase" id="RU362049"/>
    </source>
</evidence>
<reference evidence="17" key="1">
    <citation type="journal article" date="2014" name="Int. J. Syst. Evol. Microbiol.">
        <title>Complete genome sequence of Corynebacterium casei LMG S-19264T (=DSM 44701T), isolated from a smear-ripened cheese.</title>
        <authorList>
            <consortium name="US DOE Joint Genome Institute (JGI-PGF)"/>
            <person name="Walter F."/>
            <person name="Albersmeier A."/>
            <person name="Kalinowski J."/>
            <person name="Ruckert C."/>
        </authorList>
    </citation>
    <scope>NUCLEOTIDE SEQUENCE</scope>
    <source>
        <strain evidence="17">VKM Ac-1940</strain>
    </source>
</reference>
<keyword evidence="18" id="KW-1185">Reference proteome</keyword>
<evidence type="ECO:0000256" key="11">
    <source>
        <dbReference type="ARBA" id="ARBA00048305"/>
    </source>
</evidence>
<dbReference type="Pfam" id="PF02910">
    <property type="entry name" value="Succ_DH_flav_C"/>
    <property type="match status" value="1"/>
</dbReference>
<feature type="domain" description="FAD-dependent oxidoreductase 2 FAD-binding" evidence="15">
    <location>
        <begin position="2"/>
        <end position="393"/>
    </location>
</feature>
<dbReference type="SUPFAM" id="SSF46977">
    <property type="entry name" value="Succinate dehydrogenase/fumarate reductase flavoprotein C-terminal domain"/>
    <property type="match status" value="1"/>
</dbReference>
<evidence type="ECO:0000256" key="14">
    <source>
        <dbReference type="SAM" id="MobiDB-lite"/>
    </source>
</evidence>
<accession>A0A9W6HLP9</accession>
<dbReference type="GO" id="GO:0005737">
    <property type="term" value="C:cytoplasm"/>
    <property type="evidence" value="ECO:0007669"/>
    <property type="project" value="UniProtKB-SubCell"/>
</dbReference>